<dbReference type="Gene3D" id="3.30.1150.10">
    <property type="match status" value="1"/>
</dbReference>
<dbReference type="AlphaFoldDB" id="A0A7V5H2N0"/>
<gene>
    <name evidence="4" type="ORF">ENL21_02530</name>
</gene>
<feature type="transmembrane region" description="Helical" evidence="2">
    <location>
        <begin position="18"/>
        <end position="37"/>
    </location>
</feature>
<proteinExistence type="predicted"/>
<dbReference type="Proteomes" id="UP000886111">
    <property type="component" value="Unassembled WGS sequence"/>
</dbReference>
<dbReference type="GO" id="GO:0031992">
    <property type="term" value="F:energy transducer activity"/>
    <property type="evidence" value="ECO:0007669"/>
    <property type="project" value="TreeGrafter"/>
</dbReference>
<evidence type="ECO:0000313" key="4">
    <source>
        <dbReference type="EMBL" id="HHE54630.1"/>
    </source>
</evidence>
<organism evidence="4">
    <name type="scientific">Caldithrix abyssi</name>
    <dbReference type="NCBI Taxonomy" id="187145"/>
    <lineage>
        <taxon>Bacteria</taxon>
        <taxon>Pseudomonadati</taxon>
        <taxon>Calditrichota</taxon>
        <taxon>Calditrichia</taxon>
        <taxon>Calditrichales</taxon>
        <taxon>Calditrichaceae</taxon>
        <taxon>Caldithrix</taxon>
    </lineage>
</organism>
<dbReference type="InterPro" id="IPR051045">
    <property type="entry name" value="TonB-dependent_transducer"/>
</dbReference>
<evidence type="ECO:0000256" key="1">
    <source>
        <dbReference type="SAM" id="MobiDB-lite"/>
    </source>
</evidence>
<dbReference type="PANTHER" id="PTHR33446">
    <property type="entry name" value="PROTEIN TONB-RELATED"/>
    <property type="match status" value="1"/>
</dbReference>
<dbReference type="InterPro" id="IPR037682">
    <property type="entry name" value="TonB_C"/>
</dbReference>
<dbReference type="SUPFAM" id="SSF74653">
    <property type="entry name" value="TolA/TonB C-terminal domain"/>
    <property type="match status" value="1"/>
</dbReference>
<comment type="caution">
    <text evidence="4">The sequence shown here is derived from an EMBL/GenBank/DDBJ whole genome shotgun (WGS) entry which is preliminary data.</text>
</comment>
<dbReference type="EMBL" id="DRTD01000182">
    <property type="protein sequence ID" value="HHE54630.1"/>
    <property type="molecule type" value="Genomic_DNA"/>
</dbReference>
<dbReference type="PROSITE" id="PS52015">
    <property type="entry name" value="TONB_CTD"/>
    <property type="match status" value="1"/>
</dbReference>
<dbReference type="GO" id="GO:0055085">
    <property type="term" value="P:transmembrane transport"/>
    <property type="evidence" value="ECO:0007669"/>
    <property type="project" value="InterPro"/>
</dbReference>
<reference evidence="4" key="1">
    <citation type="journal article" date="2020" name="mSystems">
        <title>Genome- and Community-Level Interaction Insights into Carbon Utilization and Element Cycling Functions of Hydrothermarchaeota in Hydrothermal Sediment.</title>
        <authorList>
            <person name="Zhou Z."/>
            <person name="Liu Y."/>
            <person name="Xu W."/>
            <person name="Pan J."/>
            <person name="Luo Z.H."/>
            <person name="Li M."/>
        </authorList>
    </citation>
    <scope>NUCLEOTIDE SEQUENCE [LARGE SCALE GENOMIC DNA]</scope>
    <source>
        <strain evidence="4">HyVt-76</strain>
    </source>
</reference>
<feature type="domain" description="TonB C-terminal" evidence="3">
    <location>
        <begin position="203"/>
        <end position="298"/>
    </location>
</feature>
<name>A0A7V5H2N0_CALAY</name>
<evidence type="ECO:0000259" key="3">
    <source>
        <dbReference type="PROSITE" id="PS52015"/>
    </source>
</evidence>
<dbReference type="PANTHER" id="PTHR33446:SF2">
    <property type="entry name" value="PROTEIN TONB"/>
    <property type="match status" value="1"/>
</dbReference>
<feature type="region of interest" description="Disordered" evidence="1">
    <location>
        <begin position="79"/>
        <end position="98"/>
    </location>
</feature>
<dbReference type="Pfam" id="PF03544">
    <property type="entry name" value="TonB_C"/>
    <property type="match status" value="1"/>
</dbReference>
<accession>A0A7V5H2N0</accession>
<dbReference type="GO" id="GO:0098797">
    <property type="term" value="C:plasma membrane protein complex"/>
    <property type="evidence" value="ECO:0007669"/>
    <property type="project" value="TreeGrafter"/>
</dbReference>
<evidence type="ECO:0000256" key="2">
    <source>
        <dbReference type="SAM" id="Phobius"/>
    </source>
</evidence>
<keyword evidence="2" id="KW-1133">Transmembrane helix</keyword>
<protein>
    <recommendedName>
        <fullName evidence="3">TonB C-terminal domain-containing protein</fullName>
    </recommendedName>
</protein>
<sequence>MQFSLRLKAEKQEREKQVIIVAFILSFLFHLFIFWLLNQENWLKGKIEVTKKSPPEEVVITFPENKPKQKEWKIVENINENNEKPEDTDLLSDQNSRAKNPEMTNQVDALPKSQGNVNLPDYSSRPTFKNFQAFQSKTFNRQALIGEGAQLQEMDEASEKPEAPAQQSRFKLGANQMMKQKKFSVEDIGAISLSTYKWEWAPYVNAFKNKLYQVWFAPPAYYQLGLIHGYTIIRFTIDRDGQLIDFAVLKQVGHKSLEVASSEAIKAVFPFIPLPEDFPEENLTITAKLIYPDLRQGR</sequence>
<keyword evidence="2" id="KW-0812">Transmembrane</keyword>
<keyword evidence="2" id="KW-0472">Membrane</keyword>